<dbReference type="SUPFAM" id="SSF50998">
    <property type="entry name" value="Quinoprotein alcohol dehydrogenase-like"/>
    <property type="match status" value="1"/>
</dbReference>
<proteinExistence type="predicted"/>
<dbReference type="InterPro" id="IPR015943">
    <property type="entry name" value="WD40/YVTN_repeat-like_dom_sf"/>
</dbReference>
<accession>A0A0D7AS25</accession>
<dbReference type="EMBL" id="KN881241">
    <property type="protein sequence ID" value="KIY60805.1"/>
    <property type="molecule type" value="Genomic_DNA"/>
</dbReference>
<dbReference type="InterPro" id="IPR011047">
    <property type="entry name" value="Quinoprotein_ADH-like_sf"/>
</dbReference>
<keyword evidence="2" id="KW-1185">Reference proteome</keyword>
<dbReference type="AlphaFoldDB" id="A0A0D7AS25"/>
<dbReference type="Gene3D" id="2.130.10.10">
    <property type="entry name" value="YVTN repeat-like/Quinoprotein amine dehydrogenase"/>
    <property type="match status" value="1"/>
</dbReference>
<reference evidence="1 2" key="1">
    <citation type="journal article" date="2015" name="Fungal Genet. Biol.">
        <title>Evolution of novel wood decay mechanisms in Agaricales revealed by the genome sequences of Fistulina hepatica and Cylindrobasidium torrendii.</title>
        <authorList>
            <person name="Floudas D."/>
            <person name="Held B.W."/>
            <person name="Riley R."/>
            <person name="Nagy L.G."/>
            <person name="Koehler G."/>
            <person name="Ransdell A.S."/>
            <person name="Younus H."/>
            <person name="Chow J."/>
            <person name="Chiniquy J."/>
            <person name="Lipzen A."/>
            <person name="Tritt A."/>
            <person name="Sun H."/>
            <person name="Haridas S."/>
            <person name="LaButti K."/>
            <person name="Ohm R.A."/>
            <person name="Kues U."/>
            <person name="Blanchette R.A."/>
            <person name="Grigoriev I.V."/>
            <person name="Minto R.E."/>
            <person name="Hibbett D.S."/>
        </authorList>
    </citation>
    <scope>NUCLEOTIDE SEQUENCE [LARGE SCALE GENOMIC DNA]</scope>
    <source>
        <strain evidence="1 2">FP15055 ss-10</strain>
    </source>
</reference>
<dbReference type="STRING" id="1314674.A0A0D7AS25"/>
<dbReference type="OrthoDB" id="2654453at2759"/>
<evidence type="ECO:0008006" key="3">
    <source>
        <dbReference type="Google" id="ProtNLM"/>
    </source>
</evidence>
<sequence>MAYDYSTGHLAVAQRGGMISLYQIDIALVPHAHAPVPATTLADHRPQTVLFANTGFGTSGKDLWSVGGDGRIGGACLNVQQDAIVVDDVSQGPVLLQMSRRALAITKTFHIVCTRLTCKARNVAFHQDNSTAIVTGSDHGLVYVLDVQSGGEIDVLETGKTAWVQTLDASHCIDGAPAIVCAHSGPGIEGNTIQVWRKKGAQAHIVPNPAAPPQFGLYILATLVVILLAPYIHDKPAPALRDMRVSPVFAASVQSAIDAAASAAHPALDSDL</sequence>
<name>A0A0D7AS25_9AGAR</name>
<protein>
    <recommendedName>
        <fullName evidence="3">WD40 repeat-like protein</fullName>
    </recommendedName>
</protein>
<evidence type="ECO:0000313" key="1">
    <source>
        <dbReference type="EMBL" id="KIY60805.1"/>
    </source>
</evidence>
<gene>
    <name evidence="1" type="ORF">CYLTODRAFT_447922</name>
</gene>
<evidence type="ECO:0000313" key="2">
    <source>
        <dbReference type="Proteomes" id="UP000054007"/>
    </source>
</evidence>
<dbReference type="Proteomes" id="UP000054007">
    <property type="component" value="Unassembled WGS sequence"/>
</dbReference>
<organism evidence="1 2">
    <name type="scientific">Cylindrobasidium torrendii FP15055 ss-10</name>
    <dbReference type="NCBI Taxonomy" id="1314674"/>
    <lineage>
        <taxon>Eukaryota</taxon>
        <taxon>Fungi</taxon>
        <taxon>Dikarya</taxon>
        <taxon>Basidiomycota</taxon>
        <taxon>Agaricomycotina</taxon>
        <taxon>Agaricomycetes</taxon>
        <taxon>Agaricomycetidae</taxon>
        <taxon>Agaricales</taxon>
        <taxon>Marasmiineae</taxon>
        <taxon>Physalacriaceae</taxon>
        <taxon>Cylindrobasidium</taxon>
    </lineage>
</organism>